<dbReference type="InterPro" id="IPR016024">
    <property type="entry name" value="ARM-type_fold"/>
</dbReference>
<dbReference type="PANTHER" id="PTHR21696:SF2">
    <property type="entry name" value="PROTEIN UNC-79 HOMOLOG"/>
    <property type="match status" value="1"/>
</dbReference>
<evidence type="ECO:0000256" key="1">
    <source>
        <dbReference type="SAM" id="MobiDB-lite"/>
    </source>
</evidence>
<sequence length="2239" mass="253136">MAFLLKYYTFSAKIRTLTDFHTRISCNQQPPSNAEIITTLRYFQQTLIGFLKDVPSNNSTLFEKFVADSQRTSQYPNLNYSGLFYGIVNLLDVFPIITSGQTAIAEAILDTLKALYFFLDRECVDQLPYLLASQLGTFPAELDKKIVQLLCDCILPYSTSDDAFGGLSVPVVLMLVLQHPSDPGLHSWLLESLMSRRENVYHDLLSVIAKGTSEARISAVNLLFHYWPLINPQILHRKPIQYRVHGWSPVPCQNTMCTEKGPSIKRSYDPVACAKYGDTSPPMSICKGCFDQIETDQPLYFICQPMPASHSVVCQNKGCEASNRIAVGTCFAEDCIRAHQHVPLRLCQECFTHLHANPGAEAHRRHSGMACVWNTILERDMIEAVVKLLKETSASLEGIEGEGKRPKWLRQLEGGQSLGRDIDSMSDERRMLSRYGIWLMAALCPPAPEAPSHAIGYIMSMLFQWFSTTALLPNDSMGAALEQLKTDFASDWMNLAISNHYEVFVTILMPDLPEYAQVGGAWDKFSSKKDQMKDGLSKMLALMPYDVISFETWNRVIPKWLRAISDDIEDEDLPELKILLCKIFEPDLCPLPFETNKVYEFISSRLLKGNYEETLDALDWLHLLCRMDITMSLNMVFDMFIECLKRLPDLNFPIKNEENDLEEDPGPLAVQVVMVDIISQQMRLNEISPHEVATITDLLFSTASLLLQYPIRQIGDEHTCQNPETDQFSDCVRCQQSVFLYQILMQLTEQLCPKDEMRIEVDQTDPNDWLNDLQLTDSGTTPSHISNLGSPWNPSIQATPSPKLDQAKEQKPPGSFQFLTANVQQESSPADEFVGILPSEDFEAVTAQAITLTETDVGRETCQVVTQTLIESLKGTPLTPLFPRNSQRVEFWDTSVGRFRFTLEQLPAQLRFIYSLLRNIDREIDPDVQYFLMSILKYLCLHCEALSNARREHRGFLIWAQENLLIPRLWVLLRSDYAQVGQLVVPLIIHTITLPCGEEVFWNTVNRDFTSDKWETRFKAVERVYVLAHLIVAPPVKANKLLQTCLSCAFSHLVVSVHDPNAAVAQRALLAIQAMPTTSLNLMVLCLESQFDSCILDRPLIVNRIHLLTTLVPDDVILSWDFFIQRFETLALEAQLKSQSSEHGFVQDLLHSDPMSDLYQRKVTKARQSLNEAESVRSIVKSLRENSLKHQLTTNSRIEREERQRAQETARLRGRRGGACPKDIIRVKLRRVIMMVKVVNAFKNFTDRLRSLTPIPIRSRTSSPEATDAANAQPGKKEEETDRADTSSILSPSLSGSTTGYNRLREFTDEESNLCLLLNRVVDLENPERHTIYLTVALFVHFLCNKKSTPTDEKANAKKQSVLLRHFNTLLGYSNSEKCFSVPPRRLRRAAVCNAFLTGLPEILDNNLLIGNQMLPTIVQLLLHLPSPQKFASDQPTADYSLSLMELPSRHSWLNTLILILYKYRYDTPAISESIKKLILIVISTIECHCHKCAKNGAETKPLEFTLWSDSSDNESATEEKTILEEDYDDMTPDSVTENTLTTTITESTKSHLIRPESLKVTRISSGGQLVTVAPEQPTIVHIQPTIVEPVIGIETPTDRPSTDSLSAPTTSKAGLLSTRRKRKNRKKRKQIRAECVRLICGFCNERLETFDEETISLCLISLSTFLHREPAMAAPLLLRIINAVTRFIDTPQFPWHDSNVFVAGNSRSAAKQLIRVILHQLSGSGIALQLFDSKIENLSSFWTTIASSLTDFNELNPVALIQCLLDDISENWPQRLARILHNLAAYIVSVPTDSCMTSWGSVIGLLDSFFRRYHSQVQHEVIHNPNRTLIVTELKSSVIIMTTVMHVHTFASFKSSVSLVEGFAKWFAEALHECRSDLRDLLAICTACNRAMNRERDKQCITRAIVNELIQAIKFKCELVEHNYMAIVELILQDYGEEISEDIADLDQFNTGASEAIRPFISDTIEFITDLHVLSKLKKQINSDRMGGNLKAGLSEIVALETSRPTVRDPRPVMKYIPWLLSPPNVTQTVPGAFAESVSNVRILSWLLLGALHTKQCCLPVPIDCSVHLADYIHYVFAGFAEQSKQSVVHMSALFHAFHLCQLWTVYCEQASISNEMIGNSAIDQALDFWARVTPAILQLFSHSKVLADMVNSHFITMVQALQRCNSAVLCQLYPMWQPIMTTTYHSQLSSQLRIRLEACENQTSIEAQPLNAWLSQLRFKIAQTELQTSAAAPFYNV</sequence>
<dbReference type="Proteomes" id="UP000887540">
    <property type="component" value="Unplaced"/>
</dbReference>
<feature type="region of interest" description="Disordered" evidence="1">
    <location>
        <begin position="1190"/>
        <end position="1215"/>
    </location>
</feature>
<dbReference type="SUPFAM" id="SSF48371">
    <property type="entry name" value="ARM repeat"/>
    <property type="match status" value="1"/>
</dbReference>
<evidence type="ECO:0000313" key="3">
    <source>
        <dbReference type="WBParaSite" id="ACRNAN_scaffold1057.g19350.t1"/>
    </source>
</evidence>
<dbReference type="PANTHER" id="PTHR21696">
    <property type="entry name" value="PROTEIN UNC-79 HOMOLOG"/>
    <property type="match status" value="1"/>
</dbReference>
<feature type="compositionally biased region" description="Basic and acidic residues" evidence="1">
    <location>
        <begin position="1197"/>
        <end position="1211"/>
    </location>
</feature>
<dbReference type="Pfam" id="PF14776">
    <property type="entry name" value="UNC-79"/>
    <property type="match status" value="1"/>
</dbReference>
<feature type="region of interest" description="Disordered" evidence="1">
    <location>
        <begin position="1256"/>
        <end position="1297"/>
    </location>
</feature>
<feature type="region of interest" description="Disordered" evidence="1">
    <location>
        <begin position="774"/>
        <end position="811"/>
    </location>
</feature>
<feature type="compositionally biased region" description="Polar residues" evidence="1">
    <location>
        <begin position="1603"/>
        <end position="1613"/>
    </location>
</feature>
<dbReference type="WBParaSite" id="ACRNAN_scaffold1057.g19350.t1">
    <property type="protein sequence ID" value="ACRNAN_scaffold1057.g19350.t1"/>
    <property type="gene ID" value="ACRNAN_scaffold1057.g19350"/>
</dbReference>
<reference evidence="3" key="1">
    <citation type="submission" date="2022-11" db="UniProtKB">
        <authorList>
            <consortium name="WormBaseParasite"/>
        </authorList>
    </citation>
    <scope>IDENTIFICATION</scope>
</reference>
<evidence type="ECO:0000313" key="2">
    <source>
        <dbReference type="Proteomes" id="UP000887540"/>
    </source>
</evidence>
<name>A0A914CGG9_9BILA</name>
<organism evidence="2 3">
    <name type="scientific">Acrobeloides nanus</name>
    <dbReference type="NCBI Taxonomy" id="290746"/>
    <lineage>
        <taxon>Eukaryota</taxon>
        <taxon>Metazoa</taxon>
        <taxon>Ecdysozoa</taxon>
        <taxon>Nematoda</taxon>
        <taxon>Chromadorea</taxon>
        <taxon>Rhabditida</taxon>
        <taxon>Tylenchina</taxon>
        <taxon>Cephalobomorpha</taxon>
        <taxon>Cephaloboidea</taxon>
        <taxon>Cephalobidae</taxon>
        <taxon>Acrobeloides</taxon>
    </lineage>
</organism>
<feature type="region of interest" description="Disordered" evidence="1">
    <location>
        <begin position="1594"/>
        <end position="1626"/>
    </location>
</feature>
<feature type="compositionally biased region" description="Basic and acidic residues" evidence="1">
    <location>
        <begin position="1275"/>
        <end position="1285"/>
    </location>
</feature>
<feature type="compositionally biased region" description="Polar residues" evidence="1">
    <location>
        <begin position="774"/>
        <end position="800"/>
    </location>
</feature>
<proteinExistence type="predicted"/>
<keyword evidence="2" id="KW-1185">Reference proteome</keyword>
<feature type="compositionally biased region" description="Low complexity" evidence="1">
    <location>
        <begin position="1286"/>
        <end position="1297"/>
    </location>
</feature>
<accession>A0A914CGG9</accession>
<protein>
    <submittedName>
        <fullName evidence="3">Uncoordinated protein 79</fullName>
    </submittedName>
</protein>
<dbReference type="InterPro" id="IPR024855">
    <property type="entry name" value="UNC79"/>
</dbReference>